<dbReference type="InterPro" id="IPR037550">
    <property type="entry name" value="Sec23_C"/>
</dbReference>
<keyword evidence="4 10" id="KW-0862">Zinc</keyword>
<keyword evidence="6 10" id="KW-0653">Protein transport</keyword>
<evidence type="ECO:0000256" key="4">
    <source>
        <dbReference type="ARBA" id="ARBA00022833"/>
    </source>
</evidence>
<evidence type="ECO:0000259" key="15">
    <source>
        <dbReference type="Pfam" id="PF04815"/>
    </source>
</evidence>
<dbReference type="Pfam" id="PF00626">
    <property type="entry name" value="Gelsolin"/>
    <property type="match status" value="1"/>
</dbReference>
<dbReference type="Gene3D" id="3.40.50.410">
    <property type="entry name" value="von Willebrand factor, type A domain"/>
    <property type="match status" value="1"/>
</dbReference>
<evidence type="ECO:0000259" key="12">
    <source>
        <dbReference type="Pfam" id="PF00626"/>
    </source>
</evidence>
<dbReference type="GO" id="GO:0030127">
    <property type="term" value="C:COPII vesicle coat"/>
    <property type="evidence" value="ECO:0007669"/>
    <property type="project" value="InterPro"/>
</dbReference>
<sequence>MRQYKAPAQENVSDDDPTASARRTQRSRRSIQTNVREEERNQPGEKTRGKHTGEEEGGGQTLVAPPSRLPPPPPHPDRGPIPMDFAELEAVEGLRWPWHSWPPTPPAAASLVVPTAVLCAPLHAPPTGADLVPVLPYAPLRCGTPSCGAALNPFSRVHHGSARWSCPFCGAGANPFPRHLAPDALPAELFPTHSSVEYALPPDPAGGPGPPALVFVVDAATAPAELAVLKDEVRRIVQGLPEGVRVALVTFAASVWVHDLGFEGCARVVVMNGERELESNKIQELLGVQRSRYNKLAMPRSTESQRFLLPVSECEFNITSAIEDLSSMSACPRGHRPLRATGAAISTAIALLEGCCSPSAGGRIMVFTSGPATVGPGLVVETDLGKAIRSHRDIFKSNAPLADKARDFYKKVAKRLIDHALVLDLFACSLDQVGAAELRYPIEVSGGLMVHTESFESEQFKSCLRHVFKRDGIDYLDMNFNATIEIVTSKEVKICGALGPCISLHRKNISVSDKEIGEGGTNYWKTSTLNSKTSIAFFFRVDCSPKAEPPTVFFIQFMTRYRHGDGSYRLRVTTVARRWAAPRSPEIAAGFDQEAAAAVMARLAVHRAETYHVRDVIRWLDKMLIRFTAKFGNYVPEDPSTFRLSTNFSLYPQFMYYLRRSQFIDVFNSSPDETAFFRLMLNREGVVGSLIMIQPTLFQYSFDGPPIPVLLDVSSISPDVILLFDSYFYIVVHYGSKIAHWRKLGYHKDPNHENLRKLLEAPEVDADALMVDRFPVPKLIKCDQHGSQARFLLARLNPSVTQKTQLSEGSEVIFTDDVSLQVFIEHLQELAVQE</sequence>
<dbReference type="Pfam" id="PF04810">
    <property type="entry name" value="zf-Sec23_Sec24"/>
    <property type="match status" value="1"/>
</dbReference>
<dbReference type="GO" id="GO:0006886">
    <property type="term" value="P:intracellular protein transport"/>
    <property type="evidence" value="ECO:0007669"/>
    <property type="project" value="InterPro"/>
</dbReference>
<keyword evidence="8 10" id="KW-0968">Cytoplasmic vesicle</keyword>
<dbReference type="Gene3D" id="2.60.40.1670">
    <property type="entry name" value="beta-sandwich domain of Sec23/24"/>
    <property type="match status" value="1"/>
</dbReference>
<protein>
    <recommendedName>
        <fullName evidence="10">Protein transport protein SEC23</fullName>
    </recommendedName>
</protein>
<dbReference type="GO" id="GO:0005096">
    <property type="term" value="F:GTPase activator activity"/>
    <property type="evidence" value="ECO:0007669"/>
    <property type="project" value="TreeGrafter"/>
</dbReference>
<dbReference type="GO" id="GO:0070971">
    <property type="term" value="C:endoplasmic reticulum exit site"/>
    <property type="evidence" value="ECO:0007669"/>
    <property type="project" value="TreeGrafter"/>
</dbReference>
<evidence type="ECO:0000256" key="7">
    <source>
        <dbReference type="ARBA" id="ARBA00023136"/>
    </source>
</evidence>
<dbReference type="FunFam" id="3.40.20.10:FF:000014">
    <property type="entry name" value="Protein transport protein SEC23"/>
    <property type="match status" value="1"/>
</dbReference>
<dbReference type="FunFam" id="3.40.50.410:FF:000043">
    <property type="entry name" value="Protein transport protein SEC23"/>
    <property type="match status" value="1"/>
</dbReference>
<dbReference type="Gene3D" id="3.40.20.10">
    <property type="entry name" value="Severin"/>
    <property type="match status" value="1"/>
</dbReference>
<dbReference type="Gramene" id="TVT99351">
    <property type="protein sequence ID" value="TVT99351"/>
    <property type="gene ID" value="EJB05_55284"/>
</dbReference>
<dbReference type="PANTHER" id="PTHR11141:SF22">
    <property type="entry name" value="PROTEIN TRANSPORT PROTEIN SEC23 G"/>
    <property type="match status" value="1"/>
</dbReference>
<dbReference type="FunFam" id="2.60.40.1670:FF:000010">
    <property type="entry name" value="Protein transport protein SEC23"/>
    <property type="match status" value="1"/>
</dbReference>
<comment type="similarity">
    <text evidence="10">Belongs to the SEC23/SEC24 family. SEC23 subfamily.</text>
</comment>
<dbReference type="InterPro" id="IPR036180">
    <property type="entry name" value="Gelsolin-like_dom_sf"/>
</dbReference>
<evidence type="ECO:0000259" key="13">
    <source>
        <dbReference type="Pfam" id="PF04810"/>
    </source>
</evidence>
<dbReference type="Proteomes" id="UP000324897">
    <property type="component" value="Unassembled WGS sequence"/>
</dbReference>
<dbReference type="EMBL" id="RWGY01000725">
    <property type="protein sequence ID" value="TVT99351.1"/>
    <property type="molecule type" value="Genomic_DNA"/>
</dbReference>
<feature type="region of interest" description="Disordered" evidence="11">
    <location>
        <begin position="1"/>
        <end position="82"/>
    </location>
</feature>
<accession>A0A5J9SK40</accession>
<keyword evidence="18" id="KW-1185">Reference proteome</keyword>
<dbReference type="InterPro" id="IPR036175">
    <property type="entry name" value="Sec23/24_helical_dom_sf"/>
</dbReference>
<dbReference type="Pfam" id="PF04811">
    <property type="entry name" value="Sec23_trunk"/>
    <property type="match status" value="1"/>
</dbReference>
<evidence type="ECO:0000256" key="8">
    <source>
        <dbReference type="ARBA" id="ARBA00023329"/>
    </source>
</evidence>
<evidence type="ECO:0000259" key="16">
    <source>
        <dbReference type="Pfam" id="PF08033"/>
    </source>
</evidence>
<dbReference type="Gene3D" id="2.30.30.380">
    <property type="entry name" value="Zn-finger domain of Sec23/24"/>
    <property type="match status" value="1"/>
</dbReference>
<keyword evidence="10" id="KW-0963">Cytoplasm</keyword>
<feature type="domain" description="Gelsolin-like" evidence="12">
    <location>
        <begin position="706"/>
        <end position="792"/>
    </location>
</feature>
<dbReference type="GO" id="GO:0005789">
    <property type="term" value="C:endoplasmic reticulum membrane"/>
    <property type="evidence" value="ECO:0007669"/>
    <property type="project" value="UniProtKB-SubCell"/>
</dbReference>
<keyword evidence="3 10" id="KW-0256">Endoplasmic reticulum</keyword>
<dbReference type="SUPFAM" id="SSF53300">
    <property type="entry name" value="vWA-like"/>
    <property type="match status" value="1"/>
</dbReference>
<dbReference type="InterPro" id="IPR007123">
    <property type="entry name" value="Gelsolin-like_dom"/>
</dbReference>
<dbReference type="SUPFAM" id="SSF82919">
    <property type="entry name" value="Zn-finger domain of Sec23/24"/>
    <property type="match status" value="1"/>
</dbReference>
<dbReference type="InterPro" id="IPR036174">
    <property type="entry name" value="Znf_Sec23_Sec24_sf"/>
</dbReference>
<feature type="domain" description="Zinc finger Sec23/Sec24-type" evidence="13">
    <location>
        <begin position="139"/>
        <end position="179"/>
    </location>
</feature>
<dbReference type="Pfam" id="PF08033">
    <property type="entry name" value="Sec23_BS"/>
    <property type="match status" value="1"/>
</dbReference>
<organism evidence="17 18">
    <name type="scientific">Eragrostis curvula</name>
    <name type="common">weeping love grass</name>
    <dbReference type="NCBI Taxonomy" id="38414"/>
    <lineage>
        <taxon>Eukaryota</taxon>
        <taxon>Viridiplantae</taxon>
        <taxon>Streptophyta</taxon>
        <taxon>Embryophyta</taxon>
        <taxon>Tracheophyta</taxon>
        <taxon>Spermatophyta</taxon>
        <taxon>Magnoliopsida</taxon>
        <taxon>Liliopsida</taxon>
        <taxon>Poales</taxon>
        <taxon>Poaceae</taxon>
        <taxon>PACMAD clade</taxon>
        <taxon>Chloridoideae</taxon>
        <taxon>Eragrostideae</taxon>
        <taxon>Eragrostidinae</taxon>
        <taxon>Eragrostis</taxon>
    </lineage>
</organism>
<evidence type="ECO:0000256" key="11">
    <source>
        <dbReference type="SAM" id="MobiDB-lite"/>
    </source>
</evidence>
<name>A0A5J9SK40_9POAL</name>
<dbReference type="SUPFAM" id="SSF81995">
    <property type="entry name" value="beta-sandwich domain of Sec23/24"/>
    <property type="match status" value="1"/>
</dbReference>
<evidence type="ECO:0000256" key="2">
    <source>
        <dbReference type="ARBA" id="ARBA00022723"/>
    </source>
</evidence>
<comment type="function">
    <text evidence="9 10">Component of the coat protein complex II (COPII) which promotes the formation of transport vesicles from the endoplasmic reticulum (ER). The coat has two main functions, the physical deformation of the endoplasmic reticulum membrane into vesicles and the selection of cargo molecules.</text>
</comment>
<dbReference type="InterPro" id="IPR012990">
    <property type="entry name" value="Beta-sandwich_Sec23_24"/>
</dbReference>
<dbReference type="InterPro" id="IPR006900">
    <property type="entry name" value="Sec23/24_helical_dom"/>
</dbReference>
<evidence type="ECO:0000256" key="3">
    <source>
        <dbReference type="ARBA" id="ARBA00022824"/>
    </source>
</evidence>
<evidence type="ECO:0000256" key="6">
    <source>
        <dbReference type="ARBA" id="ARBA00022927"/>
    </source>
</evidence>
<comment type="subcellular location">
    <subcellularLocation>
        <location evidence="10">Cytoplasmic vesicle</location>
        <location evidence="10">COPII-coated vesicle membrane</location>
        <topology evidence="10">Peripheral membrane protein</topology>
        <orientation evidence="10">Cytoplasmic side</orientation>
    </subcellularLocation>
    <subcellularLocation>
        <location evidence="10">Endoplasmic reticulum membrane</location>
        <topology evidence="10">Peripheral membrane protein</topology>
        <orientation evidence="10">Cytoplasmic side</orientation>
    </subcellularLocation>
</comment>
<evidence type="ECO:0000259" key="14">
    <source>
        <dbReference type="Pfam" id="PF04811"/>
    </source>
</evidence>
<dbReference type="InterPro" id="IPR006895">
    <property type="entry name" value="Znf_Sec23_Sec24"/>
</dbReference>
<dbReference type="InterPro" id="IPR029006">
    <property type="entry name" value="ADF-H/Gelsolin-like_dom_sf"/>
</dbReference>
<evidence type="ECO:0000256" key="1">
    <source>
        <dbReference type="ARBA" id="ARBA00022448"/>
    </source>
</evidence>
<dbReference type="AlphaFoldDB" id="A0A5J9SK40"/>
<dbReference type="GO" id="GO:0090110">
    <property type="term" value="P:COPII-coated vesicle cargo loading"/>
    <property type="evidence" value="ECO:0007669"/>
    <property type="project" value="TreeGrafter"/>
</dbReference>
<evidence type="ECO:0000256" key="5">
    <source>
        <dbReference type="ARBA" id="ARBA00022892"/>
    </source>
</evidence>
<gene>
    <name evidence="17" type="ORF">EJB05_55284</name>
</gene>
<feature type="domain" description="Sec23/Sec24 beta-sandwich" evidence="16">
    <location>
        <begin position="480"/>
        <end position="580"/>
    </location>
</feature>
<reference evidence="17 18" key="1">
    <citation type="journal article" date="2019" name="Sci. Rep.">
        <title>A high-quality genome of Eragrostis curvula grass provides insights into Poaceae evolution and supports new strategies to enhance forage quality.</title>
        <authorList>
            <person name="Carballo J."/>
            <person name="Santos B.A.C.M."/>
            <person name="Zappacosta D."/>
            <person name="Garbus I."/>
            <person name="Selva J.P."/>
            <person name="Gallo C.A."/>
            <person name="Diaz A."/>
            <person name="Albertini E."/>
            <person name="Caccamo M."/>
            <person name="Echenique V."/>
        </authorList>
    </citation>
    <scope>NUCLEOTIDE SEQUENCE [LARGE SCALE GENOMIC DNA]</scope>
    <source>
        <strain evidence="18">cv. Victoria</strain>
        <tissue evidence="17">Leaf</tissue>
    </source>
</reference>
<dbReference type="Gene3D" id="1.20.120.730">
    <property type="entry name" value="Sec23/Sec24 helical domain"/>
    <property type="match status" value="1"/>
</dbReference>
<keyword evidence="2 10" id="KW-0479">Metal-binding</keyword>
<proteinExistence type="inferred from homology"/>
<feature type="compositionally biased region" description="Basic and acidic residues" evidence="11">
    <location>
        <begin position="35"/>
        <end position="54"/>
    </location>
</feature>
<keyword evidence="5 10" id="KW-0931">ER-Golgi transport</keyword>
<feature type="domain" description="Sec23/Sec24 helical" evidence="15">
    <location>
        <begin position="592"/>
        <end position="689"/>
    </location>
</feature>
<dbReference type="SUPFAM" id="SSF82754">
    <property type="entry name" value="C-terminal, gelsolin-like domain of Sec23/24"/>
    <property type="match status" value="1"/>
</dbReference>
<dbReference type="InterPro" id="IPR036465">
    <property type="entry name" value="vWFA_dom_sf"/>
</dbReference>
<evidence type="ECO:0000256" key="10">
    <source>
        <dbReference type="RuleBase" id="RU365030"/>
    </source>
</evidence>
<keyword evidence="7 10" id="KW-0472">Membrane</keyword>
<dbReference type="InterPro" id="IPR006896">
    <property type="entry name" value="Sec23/24_trunk_dom"/>
</dbReference>
<feature type="domain" description="Sec23/Sec24 trunk" evidence="14">
    <location>
        <begin position="208"/>
        <end position="470"/>
    </location>
</feature>
<comment type="caution">
    <text evidence="17">The sequence shown here is derived from an EMBL/GenBank/DDBJ whole genome shotgun (WGS) entry which is preliminary data.</text>
</comment>
<evidence type="ECO:0000313" key="17">
    <source>
        <dbReference type="EMBL" id="TVT99351.1"/>
    </source>
</evidence>
<dbReference type="InterPro" id="IPR037364">
    <property type="entry name" value="Sec23"/>
</dbReference>
<evidence type="ECO:0000313" key="18">
    <source>
        <dbReference type="Proteomes" id="UP000324897"/>
    </source>
</evidence>
<dbReference type="OrthoDB" id="10256289at2759"/>
<dbReference type="GO" id="GO:0008270">
    <property type="term" value="F:zinc ion binding"/>
    <property type="evidence" value="ECO:0007669"/>
    <property type="project" value="InterPro"/>
</dbReference>
<dbReference type="PANTHER" id="PTHR11141">
    <property type="entry name" value="PROTEIN TRANSPORT PROTEIN SEC23"/>
    <property type="match status" value="1"/>
</dbReference>
<dbReference type="CDD" id="cd11287">
    <property type="entry name" value="Sec23_C"/>
    <property type="match status" value="1"/>
</dbReference>
<dbReference type="Pfam" id="PF04815">
    <property type="entry name" value="Sec23_helical"/>
    <property type="match status" value="1"/>
</dbReference>
<keyword evidence="1 10" id="KW-0813">Transport</keyword>
<dbReference type="SUPFAM" id="SSF81811">
    <property type="entry name" value="Helical domain of Sec23/24"/>
    <property type="match status" value="1"/>
</dbReference>
<feature type="non-terminal residue" evidence="17">
    <location>
        <position position="1"/>
    </location>
</feature>
<evidence type="ECO:0000256" key="9">
    <source>
        <dbReference type="ARBA" id="ARBA00025471"/>
    </source>
</evidence>
<dbReference type="FunFam" id="2.30.30.380:FF:000018">
    <property type="entry name" value="Protein transport protein SEC23"/>
    <property type="match status" value="1"/>
</dbReference>